<reference evidence="1" key="1">
    <citation type="submission" date="2018-05" db="EMBL/GenBank/DDBJ databases">
        <authorList>
            <person name="Lanie J.A."/>
            <person name="Ng W.-L."/>
            <person name="Kazmierczak K.M."/>
            <person name="Andrzejewski T.M."/>
            <person name="Davidsen T.M."/>
            <person name="Wayne K.J."/>
            <person name="Tettelin H."/>
            <person name="Glass J.I."/>
            <person name="Rusch D."/>
            <person name="Podicherti R."/>
            <person name="Tsui H.-C.T."/>
            <person name="Winkler M.E."/>
        </authorList>
    </citation>
    <scope>NUCLEOTIDE SEQUENCE</scope>
</reference>
<gene>
    <name evidence="1" type="ORF">METZ01_LOCUS174684</name>
</gene>
<proteinExistence type="predicted"/>
<evidence type="ECO:0000313" key="1">
    <source>
        <dbReference type="EMBL" id="SVB21830.1"/>
    </source>
</evidence>
<dbReference type="AlphaFoldDB" id="A0A382C706"/>
<sequence length="266" mass="29186">MISSISRITILFLVITLFLVVPGLAQEEEEFFEEEFDEEFMDDEEFLDDDEFLDEEDTFLEGDEFGEDDFFEDEGDLEFGGELEEEPEEEDFGEEDNRSGITVQIIGALPGLPGNTSDGTSVFYPTYKNSALTKWVSPTPFFRISVDFPNYLELGSIGFRTGVDIGIASFESDPDVLPVDGKFGGITAFGVATTTFGVTNLKLGVGIVGSSPAYMASQSFGFTLGPSLDLRLGIRATTAYGPPEEIKREGTHASWVDAFVAFGMTF</sequence>
<protein>
    <submittedName>
        <fullName evidence="1">Uncharacterized protein</fullName>
    </submittedName>
</protein>
<organism evidence="1">
    <name type="scientific">marine metagenome</name>
    <dbReference type="NCBI Taxonomy" id="408172"/>
    <lineage>
        <taxon>unclassified sequences</taxon>
        <taxon>metagenomes</taxon>
        <taxon>ecological metagenomes</taxon>
    </lineage>
</organism>
<name>A0A382C706_9ZZZZ</name>
<dbReference type="EMBL" id="UINC01033096">
    <property type="protein sequence ID" value="SVB21830.1"/>
    <property type="molecule type" value="Genomic_DNA"/>
</dbReference>
<accession>A0A382C706</accession>